<dbReference type="Proteomes" id="UP000644756">
    <property type="component" value="Unassembled WGS sequence"/>
</dbReference>
<sequence>MIFDQICFNPIDAKMAVDLFSGRVKRYIFISSMAVYDGSLEVLTEQKFDPYHYHIDLSQDHFDIAQ</sequence>
<proteinExistence type="predicted"/>
<gene>
    <name evidence="1" type="ORF">GCM10010916_04790</name>
</gene>
<reference evidence="1" key="2">
    <citation type="submission" date="2020-09" db="EMBL/GenBank/DDBJ databases">
        <authorList>
            <person name="Sun Q."/>
            <person name="Zhou Y."/>
        </authorList>
    </citation>
    <scope>NUCLEOTIDE SEQUENCE</scope>
    <source>
        <strain evidence="1">CGMCC 1.12987</strain>
    </source>
</reference>
<protein>
    <submittedName>
        <fullName evidence="1">Uncharacterized protein</fullName>
    </submittedName>
</protein>
<name>A0A917CK40_9BACL</name>
<evidence type="ECO:0000313" key="1">
    <source>
        <dbReference type="EMBL" id="GGF90465.1"/>
    </source>
</evidence>
<comment type="caution">
    <text evidence="1">The sequence shown here is derived from an EMBL/GenBank/DDBJ whole genome shotgun (WGS) entry which is preliminary data.</text>
</comment>
<accession>A0A917CK40</accession>
<organism evidence="1 2">
    <name type="scientific">Paenibacillus abyssi</name>
    <dbReference type="NCBI Taxonomy" id="1340531"/>
    <lineage>
        <taxon>Bacteria</taxon>
        <taxon>Bacillati</taxon>
        <taxon>Bacillota</taxon>
        <taxon>Bacilli</taxon>
        <taxon>Bacillales</taxon>
        <taxon>Paenibacillaceae</taxon>
        <taxon>Paenibacillus</taxon>
    </lineage>
</organism>
<reference evidence="1" key="1">
    <citation type="journal article" date="2014" name="Int. J. Syst. Evol. Microbiol.">
        <title>Complete genome sequence of Corynebacterium casei LMG S-19264T (=DSM 44701T), isolated from a smear-ripened cheese.</title>
        <authorList>
            <consortium name="US DOE Joint Genome Institute (JGI-PGF)"/>
            <person name="Walter F."/>
            <person name="Albersmeier A."/>
            <person name="Kalinowski J."/>
            <person name="Ruckert C."/>
        </authorList>
    </citation>
    <scope>NUCLEOTIDE SEQUENCE</scope>
    <source>
        <strain evidence="1">CGMCC 1.12987</strain>
    </source>
</reference>
<dbReference type="EMBL" id="BMGR01000001">
    <property type="protein sequence ID" value="GGF90465.1"/>
    <property type="molecule type" value="Genomic_DNA"/>
</dbReference>
<keyword evidence="2" id="KW-1185">Reference proteome</keyword>
<evidence type="ECO:0000313" key="2">
    <source>
        <dbReference type="Proteomes" id="UP000644756"/>
    </source>
</evidence>
<dbReference type="RefSeq" id="WP_377522572.1">
    <property type="nucleotide sequence ID" value="NZ_JBHRVG010000001.1"/>
</dbReference>
<dbReference type="AlphaFoldDB" id="A0A917CK40"/>